<name>A0AAE0HQV9_9PEZI</name>
<dbReference type="PANTHER" id="PTHR10705:SF0">
    <property type="entry name" value="DOLICHYL-DIPHOSPHOOLIGOSACCHARIDE--PROTEIN GLYCOSYLTRANSFERASE SUBUNIT DAD1"/>
    <property type="match status" value="1"/>
</dbReference>
<reference evidence="10" key="2">
    <citation type="submission" date="2023-06" db="EMBL/GenBank/DDBJ databases">
        <authorList>
            <consortium name="Lawrence Berkeley National Laboratory"/>
            <person name="Haridas S."/>
            <person name="Hensen N."/>
            <person name="Bonometti L."/>
            <person name="Westerberg I."/>
            <person name="Brannstrom I.O."/>
            <person name="Guillou S."/>
            <person name="Cros-Aarteil S."/>
            <person name="Calhoun S."/>
            <person name="Kuo A."/>
            <person name="Mondo S."/>
            <person name="Pangilinan J."/>
            <person name="Riley R."/>
            <person name="Labutti K."/>
            <person name="Andreopoulos B."/>
            <person name="Lipzen A."/>
            <person name="Chen C."/>
            <person name="Yanf M."/>
            <person name="Daum C."/>
            <person name="Ng V."/>
            <person name="Clum A."/>
            <person name="Steindorff A."/>
            <person name="Ohm R."/>
            <person name="Martin F."/>
            <person name="Silar P."/>
            <person name="Natvig D."/>
            <person name="Lalanne C."/>
            <person name="Gautier V."/>
            <person name="Ament-Velasquez S.L."/>
            <person name="Kruys A."/>
            <person name="Hutchinson M.I."/>
            <person name="Powell A.J."/>
            <person name="Barry K."/>
            <person name="Miller A.N."/>
            <person name="Grigoriev I.V."/>
            <person name="Debuchy R."/>
            <person name="Gladieux P."/>
            <person name="Thoren M.H."/>
            <person name="Johannesson H."/>
        </authorList>
    </citation>
    <scope>NUCLEOTIDE SEQUENCE</scope>
    <source>
        <strain evidence="10">CBS 168.71</strain>
    </source>
</reference>
<sequence>MSQATGAGAQGTRAANSGPQAVRSNPRPRSGPTTPNIWLRMEPDDPSADRSQARDVNPGTPLHEAVTACVMVALGLMRSDQGKYTLPYTGEDVFKYVREPSRRTCTESSGLQAWSDDFVAQLSKDFVRVSLTTRTNPRTNGSDMWFQRMDWKSWRPDTSGIMCLNKFAIEAMVKAKQGKTDHHRRAYDAFAFAIGLEIARGLVFCFFGSLAPFSMEAPPSRGRDLDEAWEDRMFQGEIHNVMDPEDELGRYQAGALWFIAKETGKARRIMVPPGCGTHPREKFKLPLVTTGEEIDRAEFWDTRDAMADLRSGNLVMPHRQQAPRPARPVATPSANANANGAQAKQPAKATRPVTTTTAAAKTTTTTTAKPTTTTTATATATTNGQRRTAANTTGSNTTGSVGGNGAGRGAAPASLKANAAGTVGSGGAQTWDRIAHNVVAHYSATTPQRTKLLDAFLAFLVAVGGLQFAYCVLAGNYPFNAFLSGFSATVGQFVLTASLRIQTTEANKGDFPAVSPERAFADYVVCSLILHFFCVNFIN</sequence>
<comment type="function">
    <text evidence="8">Subunit of the oligosaccharyl transferase (OST) complex that catalyzes the initial transfer of a defined glycan (Glc(3)Man(9)GlcNAc(2) in eukaryotes) from the lipid carrier dolichol-pyrophosphate to an asparagine residue within an Asn-X-Ser/Thr consensus motif in nascent polypeptide chains, the first step in protein N-glycosylation. N-glycosylation occurs cotranslationally and the complex associates with the Sec61 complex at the channel-forming translocon complex that mediates protein translocation across the endoplasmic reticulum (ER). All subunits are required for a maximal enzyme activity.</text>
</comment>
<dbReference type="EMBL" id="JAUEPN010000001">
    <property type="protein sequence ID" value="KAK3300969.1"/>
    <property type="molecule type" value="Genomic_DNA"/>
</dbReference>
<dbReference type="GO" id="GO:0008250">
    <property type="term" value="C:oligosaccharyltransferase complex"/>
    <property type="evidence" value="ECO:0007669"/>
    <property type="project" value="InterPro"/>
</dbReference>
<comment type="pathway">
    <text evidence="2 8">Protein modification; protein glycosylation.</text>
</comment>
<dbReference type="Pfam" id="PF02109">
    <property type="entry name" value="DAD"/>
    <property type="match status" value="1"/>
</dbReference>
<evidence type="ECO:0000256" key="3">
    <source>
        <dbReference type="ARBA" id="ARBA00009386"/>
    </source>
</evidence>
<feature type="transmembrane region" description="Helical" evidence="8">
    <location>
        <begin position="520"/>
        <end position="538"/>
    </location>
</feature>
<evidence type="ECO:0000256" key="6">
    <source>
        <dbReference type="ARBA" id="ARBA00022989"/>
    </source>
</evidence>
<evidence type="ECO:0000256" key="9">
    <source>
        <dbReference type="SAM" id="MobiDB-lite"/>
    </source>
</evidence>
<dbReference type="InterPro" id="IPR003038">
    <property type="entry name" value="DAD/Ost2"/>
</dbReference>
<comment type="similarity">
    <text evidence="3 8">Belongs to the DAD/OST2 family.</text>
</comment>
<evidence type="ECO:0000256" key="2">
    <source>
        <dbReference type="ARBA" id="ARBA00004922"/>
    </source>
</evidence>
<keyword evidence="4 8" id="KW-0812">Transmembrane</keyword>
<comment type="caution">
    <text evidence="10">The sequence shown here is derived from an EMBL/GenBank/DDBJ whole genome shotgun (WGS) entry which is preliminary data.</text>
</comment>
<feature type="compositionally biased region" description="Low complexity" evidence="9">
    <location>
        <begin position="1"/>
        <end position="15"/>
    </location>
</feature>
<evidence type="ECO:0000313" key="10">
    <source>
        <dbReference type="EMBL" id="KAK3300969.1"/>
    </source>
</evidence>
<evidence type="ECO:0000313" key="11">
    <source>
        <dbReference type="Proteomes" id="UP001278766"/>
    </source>
</evidence>
<proteinExistence type="inferred from homology"/>
<accession>A0AAE0HQV9</accession>
<dbReference type="RefSeq" id="XP_062664483.1">
    <property type="nucleotide sequence ID" value="XM_062806316.1"/>
</dbReference>
<dbReference type="GeneID" id="87843264"/>
<feature type="region of interest" description="Disordered" evidence="9">
    <location>
        <begin position="318"/>
        <end position="411"/>
    </location>
</feature>
<evidence type="ECO:0000256" key="8">
    <source>
        <dbReference type="RuleBase" id="RU361136"/>
    </source>
</evidence>
<feature type="compositionally biased region" description="Basic and acidic residues" evidence="9">
    <location>
        <begin position="41"/>
        <end position="53"/>
    </location>
</feature>
<keyword evidence="7 8" id="KW-0472">Membrane</keyword>
<dbReference type="AlphaFoldDB" id="A0AAE0HQV9"/>
<gene>
    <name evidence="10" type="ORF">B0H64DRAFT_438090</name>
</gene>
<organism evidence="10 11">
    <name type="scientific">Chaetomium fimeti</name>
    <dbReference type="NCBI Taxonomy" id="1854472"/>
    <lineage>
        <taxon>Eukaryota</taxon>
        <taxon>Fungi</taxon>
        <taxon>Dikarya</taxon>
        <taxon>Ascomycota</taxon>
        <taxon>Pezizomycotina</taxon>
        <taxon>Sordariomycetes</taxon>
        <taxon>Sordariomycetidae</taxon>
        <taxon>Sordariales</taxon>
        <taxon>Chaetomiaceae</taxon>
        <taxon>Chaetomium</taxon>
    </lineage>
</organism>
<protein>
    <recommendedName>
        <fullName evidence="8">Dolichyl-diphosphooligosaccharide--protein glycosyltransferase subunit OST2</fullName>
        <shortName evidence="8">Oligosaccharyl transferase subunit OST2</shortName>
    </recommendedName>
</protein>
<reference evidence="10" key="1">
    <citation type="journal article" date="2023" name="Mol. Phylogenet. Evol.">
        <title>Genome-scale phylogeny and comparative genomics of the fungal order Sordariales.</title>
        <authorList>
            <person name="Hensen N."/>
            <person name="Bonometti L."/>
            <person name="Westerberg I."/>
            <person name="Brannstrom I.O."/>
            <person name="Guillou S."/>
            <person name="Cros-Aarteil S."/>
            <person name="Calhoun S."/>
            <person name="Haridas S."/>
            <person name="Kuo A."/>
            <person name="Mondo S."/>
            <person name="Pangilinan J."/>
            <person name="Riley R."/>
            <person name="LaButti K."/>
            <person name="Andreopoulos B."/>
            <person name="Lipzen A."/>
            <person name="Chen C."/>
            <person name="Yan M."/>
            <person name="Daum C."/>
            <person name="Ng V."/>
            <person name="Clum A."/>
            <person name="Steindorff A."/>
            <person name="Ohm R.A."/>
            <person name="Martin F."/>
            <person name="Silar P."/>
            <person name="Natvig D.O."/>
            <person name="Lalanne C."/>
            <person name="Gautier V."/>
            <person name="Ament-Velasquez S.L."/>
            <person name="Kruys A."/>
            <person name="Hutchinson M.I."/>
            <person name="Powell A.J."/>
            <person name="Barry K."/>
            <person name="Miller A.N."/>
            <person name="Grigoriev I.V."/>
            <person name="Debuchy R."/>
            <person name="Gladieux P."/>
            <person name="Hiltunen Thoren M."/>
            <person name="Johannesson H."/>
        </authorList>
    </citation>
    <scope>NUCLEOTIDE SEQUENCE</scope>
    <source>
        <strain evidence="10">CBS 168.71</strain>
    </source>
</reference>
<comment type="subcellular location">
    <subcellularLocation>
        <location evidence="1 8">Endoplasmic reticulum membrane</location>
        <topology evidence="1 8">Multi-pass membrane protein</topology>
    </subcellularLocation>
</comment>
<dbReference type="PANTHER" id="PTHR10705">
    <property type="entry name" value="DOLICHYL-DIPHOSPHOOLIGOSACCHARIDE--PROTEIN GLYCOSYLTRANSFERASE SUBUNIT DAD1"/>
    <property type="match status" value="1"/>
</dbReference>
<feature type="compositionally biased region" description="Low complexity" evidence="9">
    <location>
        <begin position="319"/>
        <end position="399"/>
    </location>
</feature>
<keyword evidence="5 8" id="KW-0256">Endoplasmic reticulum</keyword>
<feature type="region of interest" description="Disordered" evidence="9">
    <location>
        <begin position="1"/>
        <end position="60"/>
    </location>
</feature>
<evidence type="ECO:0000256" key="1">
    <source>
        <dbReference type="ARBA" id="ARBA00004477"/>
    </source>
</evidence>
<keyword evidence="11" id="KW-1185">Reference proteome</keyword>
<feature type="transmembrane region" description="Helical" evidence="8">
    <location>
        <begin position="455"/>
        <end position="475"/>
    </location>
</feature>
<keyword evidence="6 8" id="KW-1133">Transmembrane helix</keyword>
<evidence type="ECO:0000256" key="7">
    <source>
        <dbReference type="ARBA" id="ARBA00023136"/>
    </source>
</evidence>
<dbReference type="Proteomes" id="UP001278766">
    <property type="component" value="Unassembled WGS sequence"/>
</dbReference>
<comment type="subunit">
    <text evidence="8">Component of the oligosaccharyltransferase (OST) complex.</text>
</comment>
<dbReference type="GO" id="GO:0006487">
    <property type="term" value="P:protein N-linked glycosylation"/>
    <property type="evidence" value="ECO:0007669"/>
    <property type="project" value="TreeGrafter"/>
</dbReference>
<evidence type="ECO:0000256" key="4">
    <source>
        <dbReference type="ARBA" id="ARBA00022692"/>
    </source>
</evidence>
<feature type="transmembrane region" description="Helical" evidence="8">
    <location>
        <begin position="481"/>
        <end position="499"/>
    </location>
</feature>
<evidence type="ECO:0000256" key="5">
    <source>
        <dbReference type="ARBA" id="ARBA00022824"/>
    </source>
</evidence>